<evidence type="ECO:0000256" key="2">
    <source>
        <dbReference type="SAM" id="SignalP"/>
    </source>
</evidence>
<feature type="chain" id="PRO_5026215942" evidence="2">
    <location>
        <begin position="17"/>
        <end position="211"/>
    </location>
</feature>
<evidence type="ECO:0000313" key="3">
    <source>
        <dbReference type="EMBL" id="MDE52059.1"/>
    </source>
</evidence>
<dbReference type="AlphaFoldDB" id="A0A6G1SNV2"/>
<protein>
    <submittedName>
        <fullName evidence="3">E3 ubiquitin-protein ligase RNF19A</fullName>
    </submittedName>
</protein>
<keyword evidence="2" id="KW-0732">Signal</keyword>
<reference evidence="3" key="1">
    <citation type="submission" date="2018-10" db="EMBL/GenBank/DDBJ databases">
        <title>Transcriptome assembly of Aceria tosichella (Wheat curl mite) Type 2.</title>
        <authorList>
            <person name="Scully E.D."/>
            <person name="Geib S.M."/>
            <person name="Palmer N.A."/>
            <person name="Gupta A.K."/>
            <person name="Sarath G."/>
            <person name="Tatineni S."/>
        </authorList>
    </citation>
    <scope>NUCLEOTIDE SEQUENCE</scope>
    <source>
        <strain evidence="3">LincolnNE</strain>
    </source>
</reference>
<organism evidence="3">
    <name type="scientific">Aceria tosichella</name>
    <name type="common">wheat curl mite</name>
    <dbReference type="NCBI Taxonomy" id="561515"/>
    <lineage>
        <taxon>Eukaryota</taxon>
        <taxon>Metazoa</taxon>
        <taxon>Ecdysozoa</taxon>
        <taxon>Arthropoda</taxon>
        <taxon>Chelicerata</taxon>
        <taxon>Arachnida</taxon>
        <taxon>Acari</taxon>
        <taxon>Acariformes</taxon>
        <taxon>Trombidiformes</taxon>
        <taxon>Prostigmata</taxon>
        <taxon>Eupodina</taxon>
        <taxon>Eriophyoidea</taxon>
        <taxon>Eriophyidae</taxon>
        <taxon>Eriophyinae</taxon>
        <taxon>Aceriini</taxon>
        <taxon>Aceria</taxon>
    </lineage>
</organism>
<feature type="region of interest" description="Disordered" evidence="1">
    <location>
        <begin position="175"/>
        <end position="211"/>
    </location>
</feature>
<feature type="signal peptide" evidence="2">
    <location>
        <begin position="1"/>
        <end position="16"/>
    </location>
</feature>
<proteinExistence type="predicted"/>
<feature type="compositionally biased region" description="Low complexity" evidence="1">
    <location>
        <begin position="175"/>
        <end position="199"/>
    </location>
</feature>
<dbReference type="EMBL" id="GGYP01007288">
    <property type="protein sequence ID" value="MDE52059.1"/>
    <property type="molecule type" value="Transcribed_RNA"/>
</dbReference>
<sequence length="211" mass="21730">MALAVGIPLLLGYVYGVVPLSLCRSSGGCLSASPSVENLHEQFTQAAAAARRFNAQATDVVSIDTATSHKIGNPSIGETSMYMSNISLETNSIGHVTNVERDDRESASNAALAGSIFSQNADDGNSTQALAGSIISKDSGGYTLIPVEIHSHNNNNSNQVAVAATASAALATTPTTISTSNRTNELQQQSSSDISSSDQVVAPASLDMIKS</sequence>
<gene>
    <name evidence="3" type="primary">Rnf19a</name>
    <name evidence="3" type="ORF">g.8144</name>
</gene>
<evidence type="ECO:0000256" key="1">
    <source>
        <dbReference type="SAM" id="MobiDB-lite"/>
    </source>
</evidence>
<name>A0A6G1SNV2_9ACAR</name>
<accession>A0A6G1SNV2</accession>